<reference evidence="2" key="1">
    <citation type="journal article" date="2020" name="Phytopathology">
        <title>Genome Sequence Resources of Colletotrichum truncatum, C. plurivorum, C. musicola, and C. sojae: Four Species Pathogenic to Soybean (Glycine max).</title>
        <authorList>
            <person name="Rogerio F."/>
            <person name="Boufleur T.R."/>
            <person name="Ciampi-Guillardi M."/>
            <person name="Sukno S.A."/>
            <person name="Thon M.R."/>
            <person name="Massola Junior N.S."/>
            <person name="Baroncelli R."/>
        </authorList>
    </citation>
    <scope>NUCLEOTIDE SEQUENCE</scope>
    <source>
        <strain evidence="2">LFN00145</strain>
    </source>
</reference>
<accession>A0A8H6KUG5</accession>
<proteinExistence type="predicted"/>
<dbReference type="Proteomes" id="UP000654918">
    <property type="component" value="Unassembled WGS sequence"/>
</dbReference>
<evidence type="ECO:0000256" key="1">
    <source>
        <dbReference type="SAM" id="MobiDB-lite"/>
    </source>
</evidence>
<comment type="caution">
    <text evidence="2">The sequence shown here is derived from an EMBL/GenBank/DDBJ whole genome shotgun (WGS) entry which is preliminary data.</text>
</comment>
<sequence length="197" mass="21469">MGRVRSGSGNGRTAELLVAVDRGVWEGLYWSGLGAWGLGGEERGGETERKQQQQQAGGAGQRWGPTQAQTAGDWSELEQRSVDEGNNWDWDWDWELGLGLGLAWRCWSKSTGGGRGSPRVSCWLRSTRAGVLSSATSGHRTKEHERARQVQAHIPIAGACWKGKQQAVEASKKQGTLQRHGKARQGMEGTDTTTTHC</sequence>
<name>A0A8H6KUG5_9PEZI</name>
<organism evidence="2 3">
    <name type="scientific">Colletotrichum plurivorum</name>
    <dbReference type="NCBI Taxonomy" id="2175906"/>
    <lineage>
        <taxon>Eukaryota</taxon>
        <taxon>Fungi</taxon>
        <taxon>Dikarya</taxon>
        <taxon>Ascomycota</taxon>
        <taxon>Pezizomycotina</taxon>
        <taxon>Sordariomycetes</taxon>
        <taxon>Hypocreomycetidae</taxon>
        <taxon>Glomerellales</taxon>
        <taxon>Glomerellaceae</taxon>
        <taxon>Colletotrichum</taxon>
        <taxon>Colletotrichum orchidearum species complex</taxon>
    </lineage>
</organism>
<evidence type="ECO:0000313" key="3">
    <source>
        <dbReference type="Proteomes" id="UP000654918"/>
    </source>
</evidence>
<gene>
    <name evidence="2" type="ORF">CPLU01_02793</name>
</gene>
<feature type="compositionally biased region" description="Basic and acidic residues" evidence="1">
    <location>
        <begin position="40"/>
        <end position="51"/>
    </location>
</feature>
<dbReference type="EMBL" id="WIGO01000022">
    <property type="protein sequence ID" value="KAF6837907.1"/>
    <property type="molecule type" value="Genomic_DNA"/>
</dbReference>
<dbReference type="AlphaFoldDB" id="A0A8H6KUG5"/>
<protein>
    <submittedName>
        <fullName evidence="2">Uncharacterized protein</fullName>
    </submittedName>
</protein>
<feature type="region of interest" description="Disordered" evidence="1">
    <location>
        <begin position="171"/>
        <end position="197"/>
    </location>
</feature>
<evidence type="ECO:0000313" key="2">
    <source>
        <dbReference type="EMBL" id="KAF6837907.1"/>
    </source>
</evidence>
<feature type="region of interest" description="Disordered" evidence="1">
    <location>
        <begin position="40"/>
        <end position="73"/>
    </location>
</feature>
<keyword evidence="3" id="KW-1185">Reference proteome</keyword>